<evidence type="ECO:0000313" key="3">
    <source>
        <dbReference type="Proteomes" id="UP000799766"/>
    </source>
</evidence>
<sequence length="188" mass="20177">MARNVVQSIPTAAGVPADPRGPAAPRELKFFSRPRGLGKTTRADSLASAPIKMGCGWSSCRRPSWRWPSWRRCWSPCRSASSSSMSSGSSHFSWGDDCCLPPIRRASRPVVQVPGLETIREETESDEAVPRLVSNGSTAPPAPAEAVEAAETETAGAEAGSDSGSVPSSERRKASRRLGKLKKKLRIF</sequence>
<gene>
    <name evidence="2" type="ORF">BDY21DRAFT_360901</name>
</gene>
<feature type="region of interest" description="Disordered" evidence="1">
    <location>
        <begin position="1"/>
        <end position="24"/>
    </location>
</feature>
<organism evidence="2 3">
    <name type="scientific">Lineolata rhizophorae</name>
    <dbReference type="NCBI Taxonomy" id="578093"/>
    <lineage>
        <taxon>Eukaryota</taxon>
        <taxon>Fungi</taxon>
        <taxon>Dikarya</taxon>
        <taxon>Ascomycota</taxon>
        <taxon>Pezizomycotina</taxon>
        <taxon>Dothideomycetes</taxon>
        <taxon>Dothideomycetes incertae sedis</taxon>
        <taxon>Lineolatales</taxon>
        <taxon>Lineolataceae</taxon>
        <taxon>Lineolata</taxon>
    </lineage>
</organism>
<name>A0A6A6PA34_9PEZI</name>
<dbReference type="EMBL" id="MU001672">
    <property type="protein sequence ID" value="KAF2460851.1"/>
    <property type="molecule type" value="Genomic_DNA"/>
</dbReference>
<feature type="compositionally biased region" description="Low complexity" evidence="1">
    <location>
        <begin position="144"/>
        <end position="159"/>
    </location>
</feature>
<dbReference type="AlphaFoldDB" id="A0A6A6PA34"/>
<dbReference type="Proteomes" id="UP000799766">
    <property type="component" value="Unassembled WGS sequence"/>
</dbReference>
<protein>
    <submittedName>
        <fullName evidence="2">Uncharacterized protein</fullName>
    </submittedName>
</protein>
<reference evidence="2" key="1">
    <citation type="journal article" date="2020" name="Stud. Mycol.">
        <title>101 Dothideomycetes genomes: a test case for predicting lifestyles and emergence of pathogens.</title>
        <authorList>
            <person name="Haridas S."/>
            <person name="Albert R."/>
            <person name="Binder M."/>
            <person name="Bloem J."/>
            <person name="Labutti K."/>
            <person name="Salamov A."/>
            <person name="Andreopoulos B."/>
            <person name="Baker S."/>
            <person name="Barry K."/>
            <person name="Bills G."/>
            <person name="Bluhm B."/>
            <person name="Cannon C."/>
            <person name="Castanera R."/>
            <person name="Culley D."/>
            <person name="Daum C."/>
            <person name="Ezra D."/>
            <person name="Gonzalez J."/>
            <person name="Henrissat B."/>
            <person name="Kuo A."/>
            <person name="Liang C."/>
            <person name="Lipzen A."/>
            <person name="Lutzoni F."/>
            <person name="Magnuson J."/>
            <person name="Mondo S."/>
            <person name="Nolan M."/>
            <person name="Ohm R."/>
            <person name="Pangilinan J."/>
            <person name="Park H.-J."/>
            <person name="Ramirez L."/>
            <person name="Alfaro M."/>
            <person name="Sun H."/>
            <person name="Tritt A."/>
            <person name="Yoshinaga Y."/>
            <person name="Zwiers L.-H."/>
            <person name="Turgeon B."/>
            <person name="Goodwin S."/>
            <person name="Spatafora J."/>
            <person name="Crous P."/>
            <person name="Grigoriev I."/>
        </authorList>
    </citation>
    <scope>NUCLEOTIDE SEQUENCE</scope>
    <source>
        <strain evidence="2">ATCC 16933</strain>
    </source>
</reference>
<feature type="region of interest" description="Disordered" evidence="1">
    <location>
        <begin position="118"/>
        <end position="188"/>
    </location>
</feature>
<feature type="compositionally biased region" description="Polar residues" evidence="1">
    <location>
        <begin position="1"/>
        <end position="10"/>
    </location>
</feature>
<proteinExistence type="predicted"/>
<feature type="compositionally biased region" description="Basic residues" evidence="1">
    <location>
        <begin position="173"/>
        <end position="188"/>
    </location>
</feature>
<keyword evidence="3" id="KW-1185">Reference proteome</keyword>
<evidence type="ECO:0000256" key="1">
    <source>
        <dbReference type="SAM" id="MobiDB-lite"/>
    </source>
</evidence>
<accession>A0A6A6PA34</accession>
<evidence type="ECO:0000313" key="2">
    <source>
        <dbReference type="EMBL" id="KAF2460851.1"/>
    </source>
</evidence>